<evidence type="ECO:0000256" key="1">
    <source>
        <dbReference type="SAM" id="Phobius"/>
    </source>
</evidence>
<feature type="transmembrane region" description="Helical" evidence="1">
    <location>
        <begin position="189"/>
        <end position="208"/>
    </location>
</feature>
<reference evidence="2 3" key="1">
    <citation type="submission" date="2023-07" db="EMBL/GenBank/DDBJ databases">
        <title>Sorghum-associated microbial communities from plants grown in Nebraska, USA.</title>
        <authorList>
            <person name="Schachtman D."/>
        </authorList>
    </citation>
    <scope>NUCLEOTIDE SEQUENCE [LARGE SCALE GENOMIC DNA]</scope>
    <source>
        <strain evidence="2 3">3773</strain>
    </source>
</reference>
<keyword evidence="1" id="KW-0812">Transmembrane</keyword>
<sequence>MEISKILEILIAMGLFYFLFSSLVSVVFEWYSYQTKKRGKFLHETILKLLEDPVNQSYGATLYSHHTIDKLKKGKNSYPQYISSEMFADALIDIIGSQSDRISFDNPFEAMKSEEPFEVKLTENRITDPFARFGEGLKAMNYSPLKNQLRFYYEKAESYSELKSNIKVWFDDYMERVSGWYKMKTRSSLYIISFMVAVGFNLDSITIIKKINSDDEVRKKVMAMAERIVQEELQVNAIDNVKYEALAYPTENQKDFTSNANSNNVESVLEAYKKTELVLRELEQNAIPIGYYGAKSFVNIFSSFSSVFWWLCGIIISTLALSFGAPFWFEVMVKAINVRRSGIKPN</sequence>
<protein>
    <recommendedName>
        <fullName evidence="4">DUF4239 domain-containing protein</fullName>
    </recommendedName>
</protein>
<evidence type="ECO:0008006" key="4">
    <source>
        <dbReference type="Google" id="ProtNLM"/>
    </source>
</evidence>
<comment type="caution">
    <text evidence="2">The sequence shown here is derived from an EMBL/GenBank/DDBJ whole genome shotgun (WGS) entry which is preliminary data.</text>
</comment>
<gene>
    <name evidence="2" type="ORF">J2X31_000125</name>
</gene>
<name>A0ABU1TK13_9FLAO</name>
<organism evidence="2 3">
    <name type="scientific">Flavobacterium arsenatis</name>
    <dbReference type="NCBI Taxonomy" id="1484332"/>
    <lineage>
        <taxon>Bacteria</taxon>
        <taxon>Pseudomonadati</taxon>
        <taxon>Bacteroidota</taxon>
        <taxon>Flavobacteriia</taxon>
        <taxon>Flavobacteriales</taxon>
        <taxon>Flavobacteriaceae</taxon>
        <taxon>Flavobacterium</taxon>
    </lineage>
</organism>
<dbReference type="EMBL" id="JAVDVI010000001">
    <property type="protein sequence ID" value="MDR6966132.1"/>
    <property type="molecule type" value="Genomic_DNA"/>
</dbReference>
<dbReference type="Proteomes" id="UP001255185">
    <property type="component" value="Unassembled WGS sequence"/>
</dbReference>
<evidence type="ECO:0000313" key="2">
    <source>
        <dbReference type="EMBL" id="MDR6966132.1"/>
    </source>
</evidence>
<keyword evidence="1" id="KW-0472">Membrane</keyword>
<evidence type="ECO:0000313" key="3">
    <source>
        <dbReference type="Proteomes" id="UP001255185"/>
    </source>
</evidence>
<dbReference type="RefSeq" id="WP_310023584.1">
    <property type="nucleotide sequence ID" value="NZ_JAVDVI010000001.1"/>
</dbReference>
<keyword evidence="1" id="KW-1133">Transmembrane helix</keyword>
<feature type="transmembrane region" description="Helical" evidence="1">
    <location>
        <begin position="307"/>
        <end position="329"/>
    </location>
</feature>
<accession>A0ABU1TK13</accession>
<keyword evidence="3" id="KW-1185">Reference proteome</keyword>
<feature type="transmembrane region" description="Helical" evidence="1">
    <location>
        <begin position="6"/>
        <end position="31"/>
    </location>
</feature>
<proteinExistence type="predicted"/>